<evidence type="ECO:0000259" key="3">
    <source>
        <dbReference type="Pfam" id="PF21885"/>
    </source>
</evidence>
<gene>
    <name evidence="4" type="ORF">M0812_01124</name>
</gene>
<dbReference type="PANTHER" id="PTHR31918">
    <property type="entry name" value="TRANSMEMBRANE PROTEIN 181"/>
    <property type="match status" value="1"/>
</dbReference>
<dbReference type="Proteomes" id="UP001146793">
    <property type="component" value="Unassembled WGS sequence"/>
</dbReference>
<feature type="domain" description="TMEM181 GOLD" evidence="3">
    <location>
        <begin position="65"/>
        <end position="168"/>
    </location>
</feature>
<keyword evidence="2" id="KW-0472">Membrane</keyword>
<feature type="compositionally biased region" description="Low complexity" evidence="1">
    <location>
        <begin position="177"/>
        <end position="186"/>
    </location>
</feature>
<evidence type="ECO:0000313" key="5">
    <source>
        <dbReference type="Proteomes" id="UP001146793"/>
    </source>
</evidence>
<dbReference type="InterPro" id="IPR054077">
    <property type="entry name" value="TMEM181_GOLD"/>
</dbReference>
<organism evidence="4 5">
    <name type="scientific">Anaeramoeba flamelloides</name>
    <dbReference type="NCBI Taxonomy" id="1746091"/>
    <lineage>
        <taxon>Eukaryota</taxon>
        <taxon>Metamonada</taxon>
        <taxon>Anaeramoebidae</taxon>
        <taxon>Anaeramoeba</taxon>
    </lineage>
</organism>
<evidence type="ECO:0000313" key="4">
    <source>
        <dbReference type="EMBL" id="KAJ3448642.1"/>
    </source>
</evidence>
<sequence length="215" mass="25264">MARSRMKVDTFTSTQSFWFYTVFIVTIGVGFLLSTLGPTTIKKQEKKIKASEKNIVTINDEIIGLKKLNQQLLVEAILVNQLTKKIDEMINFDVNVYGYLEDKNSWERINKYKNLNKKIICQPSSNCSETIVVFENNIKYPRYKFNLTIINQNSPDFFDELYIREINFFESPLFNNINNNNNNNNNKRNKTKPHFIQRGPTKNEKVTLFLRTNQN</sequence>
<proteinExistence type="predicted"/>
<keyword evidence="2" id="KW-1133">Transmembrane helix</keyword>
<reference evidence="4" key="1">
    <citation type="submission" date="2022-08" db="EMBL/GenBank/DDBJ databases">
        <title>Novel sulphate-reducing endosymbionts in the free-living metamonad Anaeramoeba.</title>
        <authorList>
            <person name="Jerlstrom-Hultqvist J."/>
            <person name="Cepicka I."/>
            <person name="Gallot-Lavallee L."/>
            <person name="Salas-Leiva D."/>
            <person name="Curtis B.A."/>
            <person name="Zahonova K."/>
            <person name="Pipaliya S."/>
            <person name="Dacks J."/>
            <person name="Roger A.J."/>
        </authorList>
    </citation>
    <scope>NUCLEOTIDE SEQUENCE</scope>
    <source>
        <strain evidence="4">Busselton2</strain>
    </source>
</reference>
<evidence type="ECO:0000256" key="2">
    <source>
        <dbReference type="SAM" id="Phobius"/>
    </source>
</evidence>
<evidence type="ECO:0000256" key="1">
    <source>
        <dbReference type="SAM" id="MobiDB-lite"/>
    </source>
</evidence>
<feature type="region of interest" description="Disordered" evidence="1">
    <location>
        <begin position="177"/>
        <end position="198"/>
    </location>
</feature>
<protein>
    <recommendedName>
        <fullName evidence="3">TMEM181 GOLD domain-containing protein</fullName>
    </recommendedName>
</protein>
<dbReference type="EMBL" id="JANTQA010000015">
    <property type="protein sequence ID" value="KAJ3448642.1"/>
    <property type="molecule type" value="Genomic_DNA"/>
</dbReference>
<dbReference type="AlphaFoldDB" id="A0AAV8A751"/>
<feature type="transmembrane region" description="Helical" evidence="2">
    <location>
        <begin position="17"/>
        <end position="37"/>
    </location>
</feature>
<accession>A0AAV8A751</accession>
<dbReference type="Pfam" id="PF21885">
    <property type="entry name" value="TMEM181_GOLD"/>
    <property type="match status" value="1"/>
</dbReference>
<name>A0AAV8A751_9EUKA</name>
<dbReference type="GO" id="GO:0015643">
    <property type="term" value="F:toxic substance binding"/>
    <property type="evidence" value="ECO:0007669"/>
    <property type="project" value="InterPro"/>
</dbReference>
<comment type="caution">
    <text evidence="4">The sequence shown here is derived from an EMBL/GenBank/DDBJ whole genome shotgun (WGS) entry which is preliminary data.</text>
</comment>
<dbReference type="PANTHER" id="PTHR31918:SF1">
    <property type="entry name" value="TRANSMEMBRANE PROTEIN 181"/>
    <property type="match status" value="1"/>
</dbReference>
<dbReference type="InterPro" id="IPR040416">
    <property type="entry name" value="TMEM181"/>
</dbReference>
<keyword evidence="2" id="KW-0812">Transmembrane</keyword>